<keyword evidence="7" id="KW-1185">Reference proteome</keyword>
<dbReference type="RefSeq" id="WP_281833236.1">
    <property type="nucleotide sequence ID" value="NZ_BSDY01000002.1"/>
</dbReference>
<feature type="transmembrane region" description="Helical" evidence="5">
    <location>
        <begin position="353"/>
        <end position="377"/>
    </location>
</feature>
<dbReference type="GO" id="GO:0016020">
    <property type="term" value="C:membrane"/>
    <property type="evidence" value="ECO:0007669"/>
    <property type="project" value="UniProtKB-SubCell"/>
</dbReference>
<feature type="transmembrane region" description="Helical" evidence="5">
    <location>
        <begin position="86"/>
        <end position="111"/>
    </location>
</feature>
<evidence type="ECO:0000256" key="1">
    <source>
        <dbReference type="ARBA" id="ARBA00004141"/>
    </source>
</evidence>
<dbReference type="Pfam" id="PF13520">
    <property type="entry name" value="AA_permease_2"/>
    <property type="match status" value="1"/>
</dbReference>
<dbReference type="InterPro" id="IPR002293">
    <property type="entry name" value="AA/rel_permease1"/>
</dbReference>
<feature type="transmembrane region" description="Helical" evidence="5">
    <location>
        <begin position="117"/>
        <end position="138"/>
    </location>
</feature>
<evidence type="ECO:0000256" key="3">
    <source>
        <dbReference type="ARBA" id="ARBA00022989"/>
    </source>
</evidence>
<comment type="subcellular location">
    <subcellularLocation>
        <location evidence="1">Membrane</location>
        <topology evidence="1">Multi-pass membrane protein</topology>
    </subcellularLocation>
</comment>
<accession>A0A9W6GJG0</accession>
<feature type="transmembrane region" description="Helical" evidence="5">
    <location>
        <begin position="414"/>
        <end position="433"/>
    </location>
</feature>
<keyword evidence="3 5" id="KW-1133">Transmembrane helix</keyword>
<organism evidence="6 7">
    <name type="scientific">Propionigenium maris DSM 9537</name>
    <dbReference type="NCBI Taxonomy" id="1123000"/>
    <lineage>
        <taxon>Bacteria</taxon>
        <taxon>Fusobacteriati</taxon>
        <taxon>Fusobacteriota</taxon>
        <taxon>Fusobacteriia</taxon>
        <taxon>Fusobacteriales</taxon>
        <taxon>Fusobacteriaceae</taxon>
        <taxon>Propionigenium</taxon>
    </lineage>
</organism>
<comment type="caution">
    <text evidence="6">The sequence shown here is derived from an EMBL/GenBank/DDBJ whole genome shotgun (WGS) entry which is preliminary data.</text>
</comment>
<dbReference type="EMBL" id="BSDY01000002">
    <property type="protein sequence ID" value="GLI55004.1"/>
    <property type="molecule type" value="Genomic_DNA"/>
</dbReference>
<evidence type="ECO:0000256" key="2">
    <source>
        <dbReference type="ARBA" id="ARBA00022692"/>
    </source>
</evidence>
<feature type="transmembrane region" description="Helical" evidence="5">
    <location>
        <begin position="389"/>
        <end position="408"/>
    </location>
</feature>
<evidence type="ECO:0000256" key="4">
    <source>
        <dbReference type="ARBA" id="ARBA00023136"/>
    </source>
</evidence>
<feature type="transmembrane region" description="Helical" evidence="5">
    <location>
        <begin position="328"/>
        <end position="347"/>
    </location>
</feature>
<dbReference type="GO" id="GO:0015179">
    <property type="term" value="F:L-amino acid transmembrane transporter activity"/>
    <property type="evidence" value="ECO:0007669"/>
    <property type="project" value="TreeGrafter"/>
</dbReference>
<evidence type="ECO:0000256" key="5">
    <source>
        <dbReference type="SAM" id="Phobius"/>
    </source>
</evidence>
<dbReference type="Proteomes" id="UP001144471">
    <property type="component" value="Unassembled WGS sequence"/>
</dbReference>
<sequence>MAKLEKNFGFMTALTTVVGMVIGSGVFFRPNVVFKATEAPGIGMVLWVVAGIISIAGGLTAAELGAAIPKTGGMIAWLEEAFGKRVAFLLGWTQAAIFMPGTLAALAIIFATQSVSLMGLGQGAIVPMAIGCIVLLAAMNSISSKLGGGIQVVSTAGKLIPLFAIIIFGFMRPEGGAANLSPMFPEALSEGKTMFAAVGAALVSIMFAFDGWINAGVLAGEMKNPAKDLPKAIVGGLAGITVIYVLINIAYLYVLPADVLANSATPAADVAMALFGPIGGKFITAGIAVSIFGACNGYMLTGMRVPYTLASEGLLPGSDKIGKIHPKFGTPVASCALISVLAILYTLSGQFNLLADLTIFVIWVFYTLTFIAVIKLRKDQPNLHRPYKVPLFPIVPIIAIIGGTYIGVSTFINTPVYAIAASLAALAGLPIYAMQSKKKAATA</sequence>
<protein>
    <submittedName>
        <fullName evidence="6">Amino acid permease</fullName>
    </submittedName>
</protein>
<evidence type="ECO:0000313" key="7">
    <source>
        <dbReference type="Proteomes" id="UP001144471"/>
    </source>
</evidence>
<feature type="transmembrane region" description="Helical" evidence="5">
    <location>
        <begin position="274"/>
        <end position="295"/>
    </location>
</feature>
<gene>
    <name evidence="6" type="ORF">PM10SUCC1_05190</name>
</gene>
<reference evidence="6" key="1">
    <citation type="submission" date="2022-12" db="EMBL/GenBank/DDBJ databases">
        <title>Reference genome sequencing for broad-spectrum identification of bacterial and archaeal isolates by mass spectrometry.</title>
        <authorList>
            <person name="Sekiguchi Y."/>
            <person name="Tourlousse D.M."/>
        </authorList>
    </citation>
    <scope>NUCLEOTIDE SEQUENCE</scope>
    <source>
        <strain evidence="6">10succ1</strain>
    </source>
</reference>
<keyword evidence="4 5" id="KW-0472">Membrane</keyword>
<feature type="transmembrane region" description="Helical" evidence="5">
    <location>
        <begin position="40"/>
        <end position="65"/>
    </location>
</feature>
<dbReference type="PIRSF" id="PIRSF006060">
    <property type="entry name" value="AA_transporter"/>
    <property type="match status" value="1"/>
</dbReference>
<feature type="transmembrane region" description="Helical" evidence="5">
    <location>
        <begin position="7"/>
        <end position="28"/>
    </location>
</feature>
<dbReference type="AlphaFoldDB" id="A0A9W6GJG0"/>
<evidence type="ECO:0000313" key="6">
    <source>
        <dbReference type="EMBL" id="GLI55004.1"/>
    </source>
</evidence>
<dbReference type="InterPro" id="IPR050598">
    <property type="entry name" value="AminoAcid_Transporter"/>
</dbReference>
<dbReference type="PANTHER" id="PTHR11785">
    <property type="entry name" value="AMINO ACID TRANSPORTER"/>
    <property type="match status" value="1"/>
</dbReference>
<dbReference type="Gene3D" id="1.20.1740.10">
    <property type="entry name" value="Amino acid/polyamine transporter I"/>
    <property type="match status" value="1"/>
</dbReference>
<keyword evidence="2 5" id="KW-0812">Transmembrane</keyword>
<feature type="transmembrane region" description="Helical" evidence="5">
    <location>
        <begin position="150"/>
        <end position="173"/>
    </location>
</feature>
<dbReference type="PANTHER" id="PTHR11785:SF512">
    <property type="entry name" value="SOBREMESA, ISOFORM B"/>
    <property type="match status" value="1"/>
</dbReference>
<proteinExistence type="predicted"/>
<name>A0A9W6GJG0_9FUSO</name>
<feature type="transmembrane region" description="Helical" evidence="5">
    <location>
        <begin position="193"/>
        <end position="220"/>
    </location>
</feature>
<feature type="transmembrane region" description="Helical" evidence="5">
    <location>
        <begin position="232"/>
        <end position="254"/>
    </location>
</feature>